<sequence length="43" mass="4786">MNLADKVQESEMRRANRTKTVRGAFTLLEVLMVIVIIGILAAL</sequence>
<protein>
    <recommendedName>
        <fullName evidence="3">Type II secretion system protein GspG C-terminal domain-containing protein</fullName>
    </recommendedName>
</protein>
<comment type="caution">
    <text evidence="2">The sequence shown here is derived from an EMBL/GenBank/DDBJ whole genome shotgun (WGS) entry which is preliminary data.</text>
</comment>
<reference evidence="2" key="1">
    <citation type="journal article" date="2014" name="Front. Microbiol.">
        <title>High frequency of phylogenetically diverse reductive dehalogenase-homologous genes in deep subseafloor sedimentary metagenomes.</title>
        <authorList>
            <person name="Kawai M."/>
            <person name="Futagami T."/>
            <person name="Toyoda A."/>
            <person name="Takaki Y."/>
            <person name="Nishi S."/>
            <person name="Hori S."/>
            <person name="Arai W."/>
            <person name="Tsubouchi T."/>
            <person name="Morono Y."/>
            <person name="Uchiyama I."/>
            <person name="Ito T."/>
            <person name="Fujiyama A."/>
            <person name="Inagaki F."/>
            <person name="Takami H."/>
        </authorList>
    </citation>
    <scope>NUCLEOTIDE SEQUENCE</scope>
    <source>
        <strain evidence="2">Expedition CK06-06</strain>
    </source>
</reference>
<keyword evidence="1" id="KW-0812">Transmembrane</keyword>
<dbReference type="InterPro" id="IPR012902">
    <property type="entry name" value="N_methyl_site"/>
</dbReference>
<name>X0T4Q4_9ZZZZ</name>
<dbReference type="EMBL" id="BARS01008744">
    <property type="protein sequence ID" value="GAF83157.1"/>
    <property type="molecule type" value="Genomic_DNA"/>
</dbReference>
<feature type="non-terminal residue" evidence="2">
    <location>
        <position position="43"/>
    </location>
</feature>
<evidence type="ECO:0000256" key="1">
    <source>
        <dbReference type="SAM" id="Phobius"/>
    </source>
</evidence>
<evidence type="ECO:0008006" key="3">
    <source>
        <dbReference type="Google" id="ProtNLM"/>
    </source>
</evidence>
<evidence type="ECO:0000313" key="2">
    <source>
        <dbReference type="EMBL" id="GAF83157.1"/>
    </source>
</evidence>
<proteinExistence type="predicted"/>
<keyword evidence="1" id="KW-1133">Transmembrane helix</keyword>
<dbReference type="NCBIfam" id="TIGR02532">
    <property type="entry name" value="IV_pilin_GFxxxE"/>
    <property type="match status" value="1"/>
</dbReference>
<gene>
    <name evidence="2" type="ORF">S01H1_16605</name>
</gene>
<accession>X0T4Q4</accession>
<keyword evidence="1" id="KW-0472">Membrane</keyword>
<organism evidence="2">
    <name type="scientific">marine sediment metagenome</name>
    <dbReference type="NCBI Taxonomy" id="412755"/>
    <lineage>
        <taxon>unclassified sequences</taxon>
        <taxon>metagenomes</taxon>
        <taxon>ecological metagenomes</taxon>
    </lineage>
</organism>
<dbReference type="AlphaFoldDB" id="X0T4Q4"/>
<feature type="transmembrane region" description="Helical" evidence="1">
    <location>
        <begin position="21"/>
        <end position="42"/>
    </location>
</feature>
<dbReference type="Pfam" id="PF07963">
    <property type="entry name" value="N_methyl"/>
    <property type="match status" value="1"/>
</dbReference>